<protein>
    <submittedName>
        <fullName evidence="5">Patatin</fullName>
    </submittedName>
</protein>
<feature type="active site" description="Nucleophile" evidence="3">
    <location>
        <position position="52"/>
    </location>
</feature>
<keyword evidence="2 3" id="KW-0443">Lipid metabolism</keyword>
<dbReference type="InterPro" id="IPR002641">
    <property type="entry name" value="PNPLA_dom"/>
</dbReference>
<sequence>MAKKIRILSLDGGGIRGIITCVILKYIEEQLQKLDNPTAKIGDYFDLIAGTSTGGILASILLFPDNNKKAKFSVETALDLYAKRGESIFNVTFWQRVINPFGLFNEKISQRTLEKQLGEVFGNLQIKDFIKPSLITSYDIFHRRAKFFTSHEATSDLENFLVKDVCRATSAAPTYFEPALIKSLYGQEFTLIDGGVYANNPALCAYAEARKIEFSKVLNNPAKPDFPSISDMIIVSVGTGEVLKPYTFKQFENAGKVKWIQPLVDILLSANVETTDYHVKKIYETLGPRNAKNYHRLMPHLKNASSEMDDVSEKNIYELIQAGLAYIDQNRKELNDIARKLIKNA</sequence>
<reference evidence="5 6" key="1">
    <citation type="submission" date="2018-11" db="EMBL/GenBank/DDBJ databases">
        <title>Flavobacterium sp. nov., YIM 102600 draft genome.</title>
        <authorList>
            <person name="Li G."/>
            <person name="Jiang Y."/>
        </authorList>
    </citation>
    <scope>NUCLEOTIDE SEQUENCE [LARGE SCALE GENOMIC DNA]</scope>
    <source>
        <strain evidence="5 6">YIM 102600</strain>
    </source>
</reference>
<organism evidence="5 6">
    <name type="scientific">Flavobacterium macacae</name>
    <dbReference type="NCBI Taxonomy" id="2488993"/>
    <lineage>
        <taxon>Bacteria</taxon>
        <taxon>Pseudomonadati</taxon>
        <taxon>Bacteroidota</taxon>
        <taxon>Flavobacteriia</taxon>
        <taxon>Flavobacteriales</taxon>
        <taxon>Flavobacteriaceae</taxon>
        <taxon>Flavobacterium</taxon>
    </lineage>
</organism>
<keyword evidence="6" id="KW-1185">Reference proteome</keyword>
<feature type="short sequence motif" description="DGA/G" evidence="3">
    <location>
        <begin position="193"/>
        <end position="195"/>
    </location>
</feature>
<feature type="short sequence motif" description="GXSXG" evidence="3">
    <location>
        <begin position="50"/>
        <end position="54"/>
    </location>
</feature>
<proteinExistence type="inferred from homology"/>
<dbReference type="PROSITE" id="PS51635">
    <property type="entry name" value="PNPLA"/>
    <property type="match status" value="1"/>
</dbReference>
<feature type="active site" description="Proton acceptor" evidence="3">
    <location>
        <position position="193"/>
    </location>
</feature>
<dbReference type="SUPFAM" id="SSF52151">
    <property type="entry name" value="FabD/lysophospholipase-like"/>
    <property type="match status" value="1"/>
</dbReference>
<evidence type="ECO:0000313" key="5">
    <source>
        <dbReference type="EMBL" id="RRJ94188.1"/>
    </source>
</evidence>
<dbReference type="Gene3D" id="3.40.1090.10">
    <property type="entry name" value="Cytosolic phospholipase A2 catalytic domain"/>
    <property type="match status" value="1"/>
</dbReference>
<accession>A0A3P3WHN3</accession>
<dbReference type="Proteomes" id="UP000271937">
    <property type="component" value="Unassembled WGS sequence"/>
</dbReference>
<dbReference type="PANTHER" id="PTHR32176:SF92">
    <property type="entry name" value="XYLOSE ISOMERASE"/>
    <property type="match status" value="1"/>
</dbReference>
<evidence type="ECO:0000256" key="2">
    <source>
        <dbReference type="ARBA" id="ARBA00023098"/>
    </source>
</evidence>
<dbReference type="Pfam" id="PF01734">
    <property type="entry name" value="Patatin"/>
    <property type="match status" value="1"/>
</dbReference>
<dbReference type="InterPro" id="IPR016035">
    <property type="entry name" value="Acyl_Trfase/lysoPLipase"/>
</dbReference>
<dbReference type="OrthoDB" id="9807112at2"/>
<dbReference type="PANTHER" id="PTHR32176">
    <property type="entry name" value="XYLOSE ISOMERASE"/>
    <property type="match status" value="1"/>
</dbReference>
<dbReference type="EMBL" id="RQVR01000001">
    <property type="protein sequence ID" value="RRJ94188.1"/>
    <property type="molecule type" value="Genomic_DNA"/>
</dbReference>
<keyword evidence="3" id="KW-0442">Lipid degradation</keyword>
<evidence type="ECO:0000256" key="3">
    <source>
        <dbReference type="PROSITE-ProRule" id="PRU01161"/>
    </source>
</evidence>
<evidence type="ECO:0000313" key="6">
    <source>
        <dbReference type="Proteomes" id="UP000271937"/>
    </source>
</evidence>
<feature type="domain" description="PNPLA" evidence="4">
    <location>
        <begin position="8"/>
        <end position="206"/>
    </location>
</feature>
<dbReference type="GO" id="GO:0004620">
    <property type="term" value="F:phospholipase activity"/>
    <property type="evidence" value="ECO:0007669"/>
    <property type="project" value="TreeGrafter"/>
</dbReference>
<name>A0A3P3WHN3_9FLAO</name>
<evidence type="ECO:0000259" key="4">
    <source>
        <dbReference type="PROSITE" id="PS51635"/>
    </source>
</evidence>
<dbReference type="AlphaFoldDB" id="A0A3P3WHN3"/>
<comment type="caution">
    <text evidence="5">The sequence shown here is derived from an EMBL/GenBank/DDBJ whole genome shotgun (WGS) entry which is preliminary data.</text>
</comment>
<evidence type="ECO:0000256" key="1">
    <source>
        <dbReference type="ARBA" id="ARBA00010240"/>
    </source>
</evidence>
<gene>
    <name evidence="5" type="ORF">EG849_01580</name>
</gene>
<comment type="similarity">
    <text evidence="1">Belongs to the patatin family.</text>
</comment>
<dbReference type="GO" id="GO:0047372">
    <property type="term" value="F:monoacylglycerol lipase activity"/>
    <property type="evidence" value="ECO:0007669"/>
    <property type="project" value="TreeGrafter"/>
</dbReference>
<dbReference type="RefSeq" id="WP_125011330.1">
    <property type="nucleotide sequence ID" value="NZ_RQVR01000001.1"/>
</dbReference>
<keyword evidence="3" id="KW-0378">Hydrolase</keyword>
<dbReference type="GO" id="GO:0016042">
    <property type="term" value="P:lipid catabolic process"/>
    <property type="evidence" value="ECO:0007669"/>
    <property type="project" value="UniProtKB-UniRule"/>
</dbReference>
<feature type="short sequence motif" description="GXGXXG" evidence="3">
    <location>
        <begin position="12"/>
        <end position="17"/>
    </location>
</feature>